<evidence type="ECO:0000313" key="1">
    <source>
        <dbReference type="EMBL" id="CAK9167846.1"/>
    </source>
</evidence>
<reference evidence="1 2" key="1">
    <citation type="submission" date="2024-02" db="EMBL/GenBank/DDBJ databases">
        <authorList>
            <person name="Vignale AGUSTIN F."/>
            <person name="Sosa J E."/>
            <person name="Modenutti C."/>
        </authorList>
    </citation>
    <scope>NUCLEOTIDE SEQUENCE [LARGE SCALE GENOMIC DNA]</scope>
</reference>
<protein>
    <submittedName>
        <fullName evidence="1">Uncharacterized protein</fullName>
    </submittedName>
</protein>
<comment type="caution">
    <text evidence="1">The sequence shown here is derived from an EMBL/GenBank/DDBJ whole genome shotgun (WGS) entry which is preliminary data.</text>
</comment>
<dbReference type="EMBL" id="CAUOFW020004946">
    <property type="protein sequence ID" value="CAK9167846.1"/>
    <property type="molecule type" value="Genomic_DNA"/>
</dbReference>
<dbReference type="Proteomes" id="UP001642360">
    <property type="component" value="Unassembled WGS sequence"/>
</dbReference>
<name>A0ABC8TFM8_9AQUA</name>
<proteinExistence type="predicted"/>
<dbReference type="PANTHER" id="PTHR33384">
    <property type="entry name" value="EXPRESSED PROTEIN"/>
    <property type="match status" value="1"/>
</dbReference>
<dbReference type="AlphaFoldDB" id="A0ABC8TFM8"/>
<sequence length="216" mass="23276">MPLSPLFPGRLSHSYSLSRYSLIQAWQTYQEDSHQVDCADLRSVEREKMNRCGYQQKVLGICGEMRGESICASGGVVCPKPRRLGGFNPSINDHIRPSRCHINSYQTGVYEAKAGTEVLDIIFTKGSYGVEKPNTLVASSPPFFSGSPPSRASNPVIQDSNFGVDKLGQLAPALEASPSPSSARKNGGGCVRAKFSHKPAAVRIEGFNCRGISAVA</sequence>
<organism evidence="1 2">
    <name type="scientific">Ilex paraguariensis</name>
    <name type="common">yerba mate</name>
    <dbReference type="NCBI Taxonomy" id="185542"/>
    <lineage>
        <taxon>Eukaryota</taxon>
        <taxon>Viridiplantae</taxon>
        <taxon>Streptophyta</taxon>
        <taxon>Embryophyta</taxon>
        <taxon>Tracheophyta</taxon>
        <taxon>Spermatophyta</taxon>
        <taxon>Magnoliopsida</taxon>
        <taxon>eudicotyledons</taxon>
        <taxon>Gunneridae</taxon>
        <taxon>Pentapetalae</taxon>
        <taxon>asterids</taxon>
        <taxon>campanulids</taxon>
        <taxon>Aquifoliales</taxon>
        <taxon>Aquifoliaceae</taxon>
        <taxon>Ilex</taxon>
    </lineage>
</organism>
<dbReference type="PANTHER" id="PTHR33384:SF22">
    <property type="match status" value="1"/>
</dbReference>
<keyword evidence="2" id="KW-1185">Reference proteome</keyword>
<evidence type="ECO:0000313" key="2">
    <source>
        <dbReference type="Proteomes" id="UP001642360"/>
    </source>
</evidence>
<accession>A0ABC8TFM8</accession>
<gene>
    <name evidence="1" type="ORF">ILEXP_LOCUS37162</name>
</gene>